<gene>
    <name evidence="1" type="ORF">RIMI_LOCUS3855872</name>
</gene>
<comment type="caution">
    <text evidence="1">The sequence shown here is derived from an EMBL/GenBank/DDBJ whole genome shotgun (WGS) entry which is preliminary data.</text>
</comment>
<dbReference type="InterPro" id="IPR043138">
    <property type="entry name" value="GGT_lsub"/>
</dbReference>
<dbReference type="InterPro" id="IPR029055">
    <property type="entry name" value="Ntn_hydrolases_N"/>
</dbReference>
<dbReference type="Proteomes" id="UP001176940">
    <property type="component" value="Unassembled WGS sequence"/>
</dbReference>
<organism evidence="1 2">
    <name type="scientific">Ranitomeya imitator</name>
    <name type="common">mimic poison frog</name>
    <dbReference type="NCBI Taxonomy" id="111125"/>
    <lineage>
        <taxon>Eukaryota</taxon>
        <taxon>Metazoa</taxon>
        <taxon>Chordata</taxon>
        <taxon>Craniata</taxon>
        <taxon>Vertebrata</taxon>
        <taxon>Euteleostomi</taxon>
        <taxon>Amphibia</taxon>
        <taxon>Batrachia</taxon>
        <taxon>Anura</taxon>
        <taxon>Neobatrachia</taxon>
        <taxon>Hyloidea</taxon>
        <taxon>Dendrobatidae</taxon>
        <taxon>Dendrobatinae</taxon>
        <taxon>Ranitomeya</taxon>
    </lineage>
</organism>
<accession>A0ABN9L3Z6</accession>
<dbReference type="InterPro" id="IPR000101">
    <property type="entry name" value="GGT_peptidase"/>
</dbReference>
<dbReference type="PANTHER" id="PTHR11686:SF19">
    <property type="entry name" value="GLUTATHIONE HYDROLASE 5 PROENZYME"/>
    <property type="match status" value="1"/>
</dbReference>
<evidence type="ECO:0000313" key="2">
    <source>
        <dbReference type="Proteomes" id="UP001176940"/>
    </source>
</evidence>
<dbReference type="SUPFAM" id="SSF56235">
    <property type="entry name" value="N-terminal nucleophile aminohydrolases (Ntn hydrolases)"/>
    <property type="match status" value="1"/>
</dbReference>
<protein>
    <submittedName>
        <fullName evidence="1">Uncharacterized protein</fullName>
    </submittedName>
</protein>
<dbReference type="PANTHER" id="PTHR11686">
    <property type="entry name" value="GAMMA GLUTAMYL TRANSPEPTIDASE"/>
    <property type="match status" value="1"/>
</dbReference>
<reference evidence="1" key="1">
    <citation type="submission" date="2023-07" db="EMBL/GenBank/DDBJ databases">
        <authorList>
            <person name="Stuckert A."/>
        </authorList>
    </citation>
    <scope>NUCLEOTIDE SEQUENCE</scope>
</reference>
<dbReference type="Gene3D" id="1.10.246.130">
    <property type="match status" value="1"/>
</dbReference>
<dbReference type="Pfam" id="PF01019">
    <property type="entry name" value="G_glu_transpept"/>
    <property type="match status" value="1"/>
</dbReference>
<name>A0ABN9L3Z6_9NEOB</name>
<dbReference type="EMBL" id="CAUEEQ010005946">
    <property type="protein sequence ID" value="CAJ0929548.1"/>
    <property type="molecule type" value="Genomic_DNA"/>
</dbReference>
<sequence length="119" mass="12981">MVRLFLSVSQLLCKDTGVINAGDSVNFTQLAETLQTLADEGADSFYSGSIAKKMVEDLQHQGSSLTLEDFRNYKVQIVRPLNVTLKDYKLYTPPAPAGGGVLSFILNVLEGKITKLQVS</sequence>
<evidence type="ECO:0000313" key="1">
    <source>
        <dbReference type="EMBL" id="CAJ0929548.1"/>
    </source>
</evidence>
<keyword evidence="2" id="KW-1185">Reference proteome</keyword>
<proteinExistence type="predicted"/>